<dbReference type="InParanoid" id="A0A6P8IUE1"/>
<dbReference type="EC" id="3.4.24.-" evidence="7"/>
<feature type="domain" description="F5/8 type C" evidence="8">
    <location>
        <begin position="273"/>
        <end position="424"/>
    </location>
</feature>
<dbReference type="GO" id="GO:0004222">
    <property type="term" value="F:metalloendopeptidase activity"/>
    <property type="evidence" value="ECO:0007669"/>
    <property type="project" value="UniProtKB-UniRule"/>
</dbReference>
<dbReference type="KEGG" id="aten:116305174"/>
<keyword evidence="1 6" id="KW-0645">Protease</keyword>
<dbReference type="InterPro" id="IPR006026">
    <property type="entry name" value="Peptidase_Metallo"/>
</dbReference>
<keyword evidence="4 6" id="KW-0862">Zinc</keyword>
<dbReference type="GO" id="GO:0008270">
    <property type="term" value="F:zinc ion binding"/>
    <property type="evidence" value="ECO:0007669"/>
    <property type="project" value="UniProtKB-UniRule"/>
</dbReference>
<dbReference type="Gene3D" id="2.60.120.260">
    <property type="entry name" value="Galactose-binding domain-like"/>
    <property type="match status" value="1"/>
</dbReference>
<feature type="signal peptide" evidence="7">
    <location>
        <begin position="1"/>
        <end position="25"/>
    </location>
</feature>
<evidence type="ECO:0000259" key="8">
    <source>
        <dbReference type="PROSITE" id="PS50022"/>
    </source>
</evidence>
<dbReference type="SUPFAM" id="SSF55486">
    <property type="entry name" value="Metalloproteases ('zincins'), catalytic domain"/>
    <property type="match status" value="1"/>
</dbReference>
<keyword evidence="10" id="KW-1185">Reference proteome</keyword>
<feature type="active site" evidence="6">
    <location>
        <position position="166"/>
    </location>
</feature>
<evidence type="ECO:0000256" key="2">
    <source>
        <dbReference type="ARBA" id="ARBA00022723"/>
    </source>
</evidence>
<feature type="chain" id="PRO_5028515190" description="Metalloendopeptidase" evidence="7">
    <location>
        <begin position="26"/>
        <end position="426"/>
    </location>
</feature>
<dbReference type="CDD" id="cd00057">
    <property type="entry name" value="FA58C"/>
    <property type="match status" value="1"/>
</dbReference>
<keyword evidence="3 6" id="KW-0378">Hydrolase</keyword>
<proteinExistence type="predicted"/>
<dbReference type="Gene3D" id="3.40.390.10">
    <property type="entry name" value="Collagenase (Catalytic Domain)"/>
    <property type="match status" value="1"/>
</dbReference>
<dbReference type="PROSITE" id="PS01286">
    <property type="entry name" value="FA58C_2"/>
    <property type="match status" value="1"/>
</dbReference>
<dbReference type="GO" id="GO:0006508">
    <property type="term" value="P:proteolysis"/>
    <property type="evidence" value="ECO:0007669"/>
    <property type="project" value="UniProtKB-KW"/>
</dbReference>
<dbReference type="InterPro" id="IPR008979">
    <property type="entry name" value="Galactose-bd-like_sf"/>
</dbReference>
<evidence type="ECO:0000256" key="3">
    <source>
        <dbReference type="ARBA" id="ARBA00022801"/>
    </source>
</evidence>
<dbReference type="RefSeq" id="XP_031570891.1">
    <property type="nucleotide sequence ID" value="XM_031715031.1"/>
</dbReference>
<evidence type="ECO:0000256" key="1">
    <source>
        <dbReference type="ARBA" id="ARBA00022670"/>
    </source>
</evidence>
<dbReference type="PANTHER" id="PTHR10127:SF780">
    <property type="entry name" value="METALLOENDOPEPTIDASE"/>
    <property type="match status" value="1"/>
</dbReference>
<reference evidence="11" key="1">
    <citation type="submission" date="2025-08" db="UniProtKB">
        <authorList>
            <consortium name="RefSeq"/>
        </authorList>
    </citation>
    <scope>IDENTIFICATION</scope>
    <source>
        <tissue evidence="11">Tentacle</tissue>
    </source>
</reference>
<organism evidence="10 11">
    <name type="scientific">Actinia tenebrosa</name>
    <name type="common">Australian red waratah sea anemone</name>
    <dbReference type="NCBI Taxonomy" id="6105"/>
    <lineage>
        <taxon>Eukaryota</taxon>
        <taxon>Metazoa</taxon>
        <taxon>Cnidaria</taxon>
        <taxon>Anthozoa</taxon>
        <taxon>Hexacorallia</taxon>
        <taxon>Actiniaria</taxon>
        <taxon>Actiniidae</taxon>
        <taxon>Actinia</taxon>
    </lineage>
</organism>
<dbReference type="PROSITE" id="PS50022">
    <property type="entry name" value="FA58C_3"/>
    <property type="match status" value="1"/>
</dbReference>
<comment type="caution">
    <text evidence="6">Lacks conserved residue(s) required for the propagation of feature annotation.</text>
</comment>
<feature type="binding site" evidence="6">
    <location>
        <position position="165"/>
    </location>
    <ligand>
        <name>Zn(2+)</name>
        <dbReference type="ChEBI" id="CHEBI:29105"/>
        <note>catalytic</note>
    </ligand>
</feature>
<dbReference type="PROSITE" id="PS51864">
    <property type="entry name" value="ASTACIN"/>
    <property type="match status" value="1"/>
</dbReference>
<dbReference type="Proteomes" id="UP000515163">
    <property type="component" value="Unplaced"/>
</dbReference>
<evidence type="ECO:0000256" key="6">
    <source>
        <dbReference type="PROSITE-ProRule" id="PRU01211"/>
    </source>
</evidence>
<dbReference type="Pfam" id="PF01400">
    <property type="entry name" value="Astacin"/>
    <property type="match status" value="1"/>
</dbReference>
<evidence type="ECO:0000256" key="4">
    <source>
        <dbReference type="ARBA" id="ARBA00022833"/>
    </source>
</evidence>
<dbReference type="InterPro" id="IPR000421">
    <property type="entry name" value="FA58C"/>
</dbReference>
<dbReference type="AlphaFoldDB" id="A0A6P8IUE1"/>
<dbReference type="PRINTS" id="PR00480">
    <property type="entry name" value="ASTACIN"/>
</dbReference>
<dbReference type="SMART" id="SM00231">
    <property type="entry name" value="FA58C"/>
    <property type="match status" value="1"/>
</dbReference>
<sequence length="426" mass="48377">MAFHQYLMLMLSSTVFFLLVREGTTMPKGPPPWAKAKAFGHDNLDGDILLNQELLQRLQSKTDPEAKYETRNILKDSKYKWPGGVVPFIIDSSFDDYPHERTMINSAIGEVHKVSCVRFVQRTSEAHYITFVRGSGCSSYVGYLKMAAQPVSIGTGCAFTGTIVHELLHVLGFFHTSSRKDRDSYVVVYPDNVQSGYEHNFWKYNSDQIQNFGAPYELVSLMQPPRNAWSKNSRNTIESRKGPSVVLGNPDRMTEIDIGQLNTLYECTNYKVCYQWLGMQDGRITDSQLTASSHTPYDDPHQARLHLSSTGKGNGAWCAGSNSVGQWIKIDLGSYKYLKGIATQGKVDPFSGSSWVTHYNFHFSYDDSYWYDYATWYSTGLTGNFDDFSVQYNSLPVVISARYIKILPSKWNRNMCMRIELYGCDV</sequence>
<dbReference type="SMART" id="SM00235">
    <property type="entry name" value="ZnMc"/>
    <property type="match status" value="1"/>
</dbReference>
<protein>
    <recommendedName>
        <fullName evidence="7">Metalloendopeptidase</fullName>
        <ecNumber evidence="7">3.4.24.-</ecNumber>
    </recommendedName>
</protein>
<dbReference type="CDD" id="cd04280">
    <property type="entry name" value="ZnMc_astacin_like"/>
    <property type="match status" value="1"/>
</dbReference>
<dbReference type="PROSITE" id="PS01285">
    <property type="entry name" value="FA58C_1"/>
    <property type="match status" value="1"/>
</dbReference>
<dbReference type="InterPro" id="IPR024079">
    <property type="entry name" value="MetalloPept_cat_dom_sf"/>
</dbReference>
<keyword evidence="5 6" id="KW-0482">Metalloprotease</keyword>
<evidence type="ECO:0000256" key="5">
    <source>
        <dbReference type="ARBA" id="ARBA00023049"/>
    </source>
</evidence>
<gene>
    <name evidence="11" type="primary">LOC116305174</name>
</gene>
<comment type="cofactor">
    <cofactor evidence="6 7">
        <name>Zn(2+)</name>
        <dbReference type="ChEBI" id="CHEBI:29105"/>
    </cofactor>
    <text evidence="6 7">Binds 1 zinc ion per subunit.</text>
</comment>
<evidence type="ECO:0000313" key="11">
    <source>
        <dbReference type="RefSeq" id="XP_031570891.1"/>
    </source>
</evidence>
<evidence type="ECO:0000256" key="7">
    <source>
        <dbReference type="RuleBase" id="RU361183"/>
    </source>
</evidence>
<keyword evidence="2 6" id="KW-0479">Metal-binding</keyword>
<feature type="binding site" evidence="6">
    <location>
        <position position="169"/>
    </location>
    <ligand>
        <name>Zn(2+)</name>
        <dbReference type="ChEBI" id="CHEBI:29105"/>
        <note>catalytic</note>
    </ligand>
</feature>
<evidence type="ECO:0000259" key="9">
    <source>
        <dbReference type="PROSITE" id="PS51864"/>
    </source>
</evidence>
<name>A0A6P8IUE1_ACTTE</name>
<dbReference type="FunFam" id="2.60.120.260:FF:000016">
    <property type="entry name" value="Contactin-associated protein-like 4 isoform 1"/>
    <property type="match status" value="1"/>
</dbReference>
<evidence type="ECO:0000313" key="10">
    <source>
        <dbReference type="Proteomes" id="UP000515163"/>
    </source>
</evidence>
<dbReference type="Pfam" id="PF00754">
    <property type="entry name" value="F5_F8_type_C"/>
    <property type="match status" value="1"/>
</dbReference>
<accession>A0A6P8IUE1</accession>
<keyword evidence="7" id="KW-0732">Signal</keyword>
<dbReference type="InterPro" id="IPR034035">
    <property type="entry name" value="Astacin-like_dom"/>
</dbReference>
<dbReference type="SUPFAM" id="SSF49785">
    <property type="entry name" value="Galactose-binding domain-like"/>
    <property type="match status" value="1"/>
</dbReference>
<dbReference type="InterPro" id="IPR001506">
    <property type="entry name" value="Peptidase_M12A"/>
</dbReference>
<feature type="binding site" evidence="6">
    <location>
        <position position="175"/>
    </location>
    <ligand>
        <name>Zn(2+)</name>
        <dbReference type="ChEBI" id="CHEBI:29105"/>
        <note>catalytic</note>
    </ligand>
</feature>
<feature type="domain" description="Peptidase M12A" evidence="9">
    <location>
        <begin position="72"/>
        <end position="268"/>
    </location>
</feature>
<dbReference type="OrthoDB" id="291007at2759"/>
<dbReference type="PANTHER" id="PTHR10127">
    <property type="entry name" value="DISCOIDIN, CUB, EGF, LAMININ , AND ZINC METALLOPROTEASE DOMAIN CONTAINING"/>
    <property type="match status" value="1"/>
</dbReference>
<dbReference type="GeneID" id="116305174"/>